<evidence type="ECO:0000313" key="3">
    <source>
        <dbReference type="Proteomes" id="UP000838672"/>
    </source>
</evidence>
<name>A0ABN8DY22_9VIBR</name>
<dbReference type="Pfam" id="PF12793">
    <property type="entry name" value="SgrR_N"/>
    <property type="match status" value="1"/>
</dbReference>
<dbReference type="Proteomes" id="UP000838672">
    <property type="component" value="Unassembled WGS sequence"/>
</dbReference>
<gene>
    <name evidence="2" type="primary">sgrR_2</name>
    <name evidence="2" type="ORF">VST7929_02787</name>
</gene>
<protein>
    <submittedName>
        <fullName evidence="2">HTH-type transcriptional regulator SgrR</fullName>
    </submittedName>
</protein>
<sequence>MSRDRLSQQFSLLTQHFQAQQVETTLEHLSELLSCTRRNCRMVLQKMEQRGWLSWHPEPGRGKQSQLNFYTQDPRFDLEKVEAAIAQQRWDQAFELVEHDWHQISQLLYRHFGPNALPMPVGELLHEKEFDEALWHYSPSLKWLSRLLFRPLLAEHGWAWFADCQAIAPQQWLLTYQADVWTLLDGVSVQAVLDAFILLCQHPLLTGVIDVKAHPQGIVLMMHVQTTDVSERLRQCDWPLVIQGQSDASADRPIASLTDFVLRTSRYGLGIYQLVQDEKGLCLRRRVSMACYTPYIPDAPNTPQVATSRNDKGAALMTPVSSGYCAGSSVGPSYGRGAQNARNQIAVSCSKTIPQNKETLHCQWLETLPLTLSPSTVPVAGGLSFATSQWRSYLMPLSRLGQHHRLPSYFQMAPLMINEWSQSQPWLLAQGSWQWPSQMHPLANVNQALSRPIRVGLFRHCAMAKTLQALLAEHCDQAITWVWLTWADWPILIKGSSRYRLDYLWFNFQGEPTLSDYADLSKLLAMQAGVTEQVEALPDYLDAAHWHAWYQAQWLHWQQQHHLIELVRYTSSQTPWQQISQGQWQE</sequence>
<dbReference type="InterPro" id="IPR025370">
    <property type="entry name" value="SgrR_HTH_N"/>
</dbReference>
<evidence type="ECO:0000313" key="2">
    <source>
        <dbReference type="EMBL" id="CAH0535126.1"/>
    </source>
</evidence>
<reference evidence="2" key="1">
    <citation type="submission" date="2021-11" db="EMBL/GenBank/DDBJ databases">
        <authorList>
            <person name="Rodrigo-Torres L."/>
            <person name="Arahal R. D."/>
            <person name="Lucena T."/>
        </authorList>
    </citation>
    <scope>NUCLEOTIDE SEQUENCE</scope>
    <source>
        <strain evidence="2">CECT 7929</strain>
    </source>
</reference>
<accession>A0ABN8DY22</accession>
<organism evidence="2 3">
    <name type="scientific">Vibrio stylophorae</name>
    <dbReference type="NCBI Taxonomy" id="659351"/>
    <lineage>
        <taxon>Bacteria</taxon>
        <taxon>Pseudomonadati</taxon>
        <taxon>Pseudomonadota</taxon>
        <taxon>Gammaproteobacteria</taxon>
        <taxon>Vibrionales</taxon>
        <taxon>Vibrionaceae</taxon>
        <taxon>Vibrio</taxon>
    </lineage>
</organism>
<evidence type="ECO:0000259" key="1">
    <source>
        <dbReference type="Pfam" id="PF12793"/>
    </source>
</evidence>
<keyword evidence="3" id="KW-1185">Reference proteome</keyword>
<feature type="domain" description="Transcriptional regulator SgrR N-terminal HTH" evidence="1">
    <location>
        <begin position="5"/>
        <end position="113"/>
    </location>
</feature>
<comment type="caution">
    <text evidence="2">The sequence shown here is derived from an EMBL/GenBank/DDBJ whole genome shotgun (WGS) entry which is preliminary data.</text>
</comment>
<dbReference type="RefSeq" id="WP_237467986.1">
    <property type="nucleotide sequence ID" value="NZ_CAKLDI010000002.1"/>
</dbReference>
<proteinExistence type="predicted"/>
<dbReference type="EMBL" id="CAKLDI010000002">
    <property type="protein sequence ID" value="CAH0535126.1"/>
    <property type="molecule type" value="Genomic_DNA"/>
</dbReference>